<dbReference type="RefSeq" id="WP_025707767.1">
    <property type="nucleotide sequence ID" value="NZ_CP009287.1"/>
</dbReference>
<dbReference type="AlphaFoldDB" id="A0A089M2W5"/>
<evidence type="ECO:0000313" key="2">
    <source>
        <dbReference type="Proteomes" id="UP000029500"/>
    </source>
</evidence>
<gene>
    <name evidence="1" type="ORF">PGRAT_07655</name>
</gene>
<sequence>MEVELVDGVGAEAELELLSGGCLPPVTVFSAVKSSDIGMKIDLYNLNLKIHKKGRSAEGKY</sequence>
<keyword evidence="2" id="KW-1185">Reference proteome</keyword>
<proteinExistence type="predicted"/>
<evidence type="ECO:0000313" key="1">
    <source>
        <dbReference type="EMBL" id="AIQ67522.1"/>
    </source>
</evidence>
<dbReference type="HOGENOM" id="CLU_2918266_0_0_9"/>
<accession>A0A089M2W5</accession>
<dbReference type="KEGG" id="pgm:PGRAT_07655"/>
<name>A0A089M2W5_9BACL</name>
<dbReference type="EMBL" id="CP009287">
    <property type="protein sequence ID" value="AIQ67522.1"/>
    <property type="molecule type" value="Genomic_DNA"/>
</dbReference>
<organism evidence="1 2">
    <name type="scientific">Paenibacillus graminis</name>
    <dbReference type="NCBI Taxonomy" id="189425"/>
    <lineage>
        <taxon>Bacteria</taxon>
        <taxon>Bacillati</taxon>
        <taxon>Bacillota</taxon>
        <taxon>Bacilli</taxon>
        <taxon>Bacillales</taxon>
        <taxon>Paenibacillaceae</taxon>
        <taxon>Paenibacillus</taxon>
    </lineage>
</organism>
<dbReference type="Proteomes" id="UP000029500">
    <property type="component" value="Chromosome"/>
</dbReference>
<protein>
    <submittedName>
        <fullName evidence="1">Uncharacterized protein</fullName>
    </submittedName>
</protein>
<dbReference type="STRING" id="189425.PGRAT_07655"/>
<reference evidence="1 2" key="1">
    <citation type="submission" date="2014-08" db="EMBL/GenBank/DDBJ databases">
        <title>Comparative genomics of the Paenibacillus odorifer group.</title>
        <authorList>
            <person name="den Bakker H.C."/>
            <person name="Tsai Y.-C."/>
            <person name="Martin N."/>
            <person name="Korlach J."/>
            <person name="Wiedmann M."/>
        </authorList>
    </citation>
    <scope>NUCLEOTIDE SEQUENCE [LARGE SCALE GENOMIC DNA]</scope>
    <source>
        <strain evidence="1 2">DSM 15220</strain>
    </source>
</reference>